<protein>
    <submittedName>
        <fullName evidence="1">Kinase</fullName>
    </submittedName>
</protein>
<keyword evidence="1" id="KW-0808">Transferase</keyword>
<reference evidence="1 2" key="1">
    <citation type="submission" date="2018-06" db="EMBL/GenBank/DDBJ databases">
        <authorList>
            <consortium name="Pathogen Informatics"/>
            <person name="Doyle S."/>
        </authorList>
    </citation>
    <scope>NUCLEOTIDE SEQUENCE [LARGE SCALE GENOMIC DNA]</scope>
    <source>
        <strain evidence="1 2">NCTC9617</strain>
    </source>
</reference>
<name>A0A378G099_KLEPN</name>
<evidence type="ECO:0000313" key="2">
    <source>
        <dbReference type="Proteomes" id="UP000255167"/>
    </source>
</evidence>
<dbReference type="EMBL" id="UGNC01000005">
    <property type="protein sequence ID" value="STW49893.1"/>
    <property type="molecule type" value="Genomic_DNA"/>
</dbReference>
<dbReference type="Proteomes" id="UP000255167">
    <property type="component" value="Unassembled WGS sequence"/>
</dbReference>
<evidence type="ECO:0000313" key="1">
    <source>
        <dbReference type="EMBL" id="STW49893.1"/>
    </source>
</evidence>
<proteinExistence type="predicted"/>
<sequence>MLTGDVVSEIAPFSGMPVTLTFNGTDYDLQIATYTPHQDAVPGTGGATAVLRASASPSTYDFTTTSQTFALTWQGITYTISLVANYGTMSGLLAAINGGLNGSGLIAQDDGGVIRIVEISSPWRGGSITSSFLPASVFGDSPVFTAGTASSGGSPAVTASVTLAYDSGTAFSGLPEGTQRISLAHRGNEYQIASTDGPSATVQRVVNGVVNTPGQAL</sequence>
<keyword evidence="1" id="KW-0418">Kinase</keyword>
<accession>A0A378G099</accession>
<organism evidence="1 2">
    <name type="scientific">Klebsiella pneumoniae</name>
    <dbReference type="NCBI Taxonomy" id="573"/>
    <lineage>
        <taxon>Bacteria</taxon>
        <taxon>Pseudomonadati</taxon>
        <taxon>Pseudomonadota</taxon>
        <taxon>Gammaproteobacteria</taxon>
        <taxon>Enterobacterales</taxon>
        <taxon>Enterobacteriaceae</taxon>
        <taxon>Klebsiella/Raoultella group</taxon>
        <taxon>Klebsiella</taxon>
        <taxon>Klebsiella pneumoniae complex</taxon>
    </lineage>
</organism>
<dbReference type="AlphaFoldDB" id="A0A378G099"/>
<gene>
    <name evidence="1" type="ORF">NCTC9617_06542</name>
</gene>
<dbReference type="GO" id="GO:0016301">
    <property type="term" value="F:kinase activity"/>
    <property type="evidence" value="ECO:0007669"/>
    <property type="project" value="UniProtKB-KW"/>
</dbReference>